<evidence type="ECO:0000313" key="16">
    <source>
        <dbReference type="RefSeq" id="XP_006821711.1"/>
    </source>
</evidence>
<sequence>MDANNKLSLLASVMIILLTNSADPRSDGEFIGDLLVTKTTYEASFGGSEKMSAVLNATRTRLQMVGESCVALQINALIRHVHVRKLYDLCANSMAIFNDASWCDVFTLEDLRIMEYWLDLKHYWRKSYGYKINYHISCQLLQHIFSTLEDAMMDERTVLSNHDNSPVGVFRFGHAETFLPLLSILGLYKDEDNILRYDNYHSNRNRTFRTSKLSPFAGNIAFVLYSCTDSTGNSMYMIEVLLHEQPVTLPCCTSTLCSYDVIKQFYSTWLEDCDFTEICRMRNEKLPSKDEL</sequence>
<protein>
    <recommendedName>
        <fullName evidence="5">Multiple inositol polyphosphate phosphatase 1</fullName>
        <ecNumber evidence="4">3.1.3.62</ecNumber>
        <ecNumber evidence="3">3.1.3.80</ecNumber>
    </recommendedName>
    <alternativeName>
        <fullName evidence="9">2,3-bisphosphoglycerate 3-phosphatase</fullName>
    </alternativeName>
</protein>
<dbReference type="Pfam" id="PF00328">
    <property type="entry name" value="His_Phos_2"/>
    <property type="match status" value="1"/>
</dbReference>
<evidence type="ECO:0000256" key="4">
    <source>
        <dbReference type="ARBA" id="ARBA00013040"/>
    </source>
</evidence>
<keyword evidence="8" id="KW-0472">Membrane</keyword>
<comment type="catalytic activity">
    <reaction evidence="12">
        <text>1D-myo-inositol hexakisphosphate + H2O = 1D-myo-inositol 1,2,4,5,6-pentakisphosphate + phosphate</text>
        <dbReference type="Rhea" id="RHEA:16989"/>
        <dbReference type="ChEBI" id="CHEBI:15377"/>
        <dbReference type="ChEBI" id="CHEBI:43474"/>
        <dbReference type="ChEBI" id="CHEBI:57798"/>
        <dbReference type="ChEBI" id="CHEBI:58130"/>
        <dbReference type="EC" id="3.1.3.62"/>
    </reaction>
    <physiologicalReaction direction="left-to-right" evidence="12">
        <dbReference type="Rhea" id="RHEA:16990"/>
    </physiologicalReaction>
</comment>
<comment type="similarity">
    <text evidence="2">Belongs to the histidine acid phosphatase family. MINPP1 subfamily.</text>
</comment>
<evidence type="ECO:0000256" key="12">
    <source>
        <dbReference type="ARBA" id="ARBA00043691"/>
    </source>
</evidence>
<accession>A0ABM0MNX0</accession>
<dbReference type="Gene3D" id="3.40.50.1240">
    <property type="entry name" value="Phosphoglycerate mutase-like"/>
    <property type="match status" value="1"/>
</dbReference>
<evidence type="ECO:0000256" key="2">
    <source>
        <dbReference type="ARBA" id="ARBA00008422"/>
    </source>
</evidence>
<evidence type="ECO:0000256" key="6">
    <source>
        <dbReference type="ARBA" id="ARBA00022729"/>
    </source>
</evidence>
<evidence type="ECO:0000256" key="11">
    <source>
        <dbReference type="ARBA" id="ARBA00043671"/>
    </source>
</evidence>
<comment type="catalytic activity">
    <reaction evidence="13">
        <text>(2R)-2,3-bisphosphoglycerate + H2O = (2R)-2-phosphoglycerate + phosphate</text>
        <dbReference type="Rhea" id="RHEA:27381"/>
        <dbReference type="ChEBI" id="CHEBI:15377"/>
        <dbReference type="ChEBI" id="CHEBI:43474"/>
        <dbReference type="ChEBI" id="CHEBI:58248"/>
        <dbReference type="ChEBI" id="CHEBI:58289"/>
        <dbReference type="EC" id="3.1.3.80"/>
    </reaction>
    <physiologicalReaction direction="left-to-right" evidence="13">
        <dbReference type="Rhea" id="RHEA:27382"/>
    </physiologicalReaction>
</comment>
<keyword evidence="7" id="KW-0378">Hydrolase</keyword>
<reference evidence="16" key="1">
    <citation type="submission" date="2025-08" db="UniProtKB">
        <authorList>
            <consortium name="RefSeq"/>
        </authorList>
    </citation>
    <scope>IDENTIFICATION</scope>
    <source>
        <tissue evidence="16">Testes</tissue>
    </source>
</reference>
<organism evidence="15 16">
    <name type="scientific">Saccoglossus kowalevskii</name>
    <name type="common">Acorn worm</name>
    <dbReference type="NCBI Taxonomy" id="10224"/>
    <lineage>
        <taxon>Eukaryota</taxon>
        <taxon>Metazoa</taxon>
        <taxon>Hemichordata</taxon>
        <taxon>Enteropneusta</taxon>
        <taxon>Harrimaniidae</taxon>
        <taxon>Saccoglossus</taxon>
    </lineage>
</organism>
<evidence type="ECO:0000313" key="15">
    <source>
        <dbReference type="Proteomes" id="UP000694865"/>
    </source>
</evidence>
<keyword evidence="6 14" id="KW-0732">Signal</keyword>
<evidence type="ECO:0000256" key="5">
    <source>
        <dbReference type="ARBA" id="ARBA00018097"/>
    </source>
</evidence>
<dbReference type="PANTHER" id="PTHR20963:SF8">
    <property type="entry name" value="MULTIPLE INOSITOL POLYPHOSPHATE PHOSPHATASE 1"/>
    <property type="match status" value="1"/>
</dbReference>
<evidence type="ECO:0000256" key="1">
    <source>
        <dbReference type="ARBA" id="ARBA00004370"/>
    </source>
</evidence>
<dbReference type="InterPro" id="IPR029033">
    <property type="entry name" value="His_PPase_superfam"/>
</dbReference>
<evidence type="ECO:0000256" key="7">
    <source>
        <dbReference type="ARBA" id="ARBA00022801"/>
    </source>
</evidence>
<name>A0ABM0MNX0_SACKO</name>
<dbReference type="PANTHER" id="PTHR20963">
    <property type="entry name" value="MULTIPLE INOSITOL POLYPHOSPHATE PHOSPHATASE-RELATED"/>
    <property type="match status" value="1"/>
</dbReference>
<evidence type="ECO:0000256" key="9">
    <source>
        <dbReference type="ARBA" id="ARBA00031642"/>
    </source>
</evidence>
<dbReference type="GeneID" id="102806176"/>
<evidence type="ECO:0000256" key="14">
    <source>
        <dbReference type="SAM" id="SignalP"/>
    </source>
</evidence>
<evidence type="ECO:0000256" key="10">
    <source>
        <dbReference type="ARBA" id="ARBA00043668"/>
    </source>
</evidence>
<feature type="chain" id="PRO_5045271188" description="Multiple inositol polyphosphate phosphatase 1" evidence="14">
    <location>
        <begin position="22"/>
        <end position="292"/>
    </location>
</feature>
<comment type="catalytic activity">
    <reaction evidence="11">
        <text>1D-myo-inositol 1,2,4,5,6-pentakisphosphate + H2O = 1D-myo-inositol 1,2,5,6-tetrakisphosphate + phosphate</text>
        <dbReference type="Rhea" id="RHEA:77115"/>
        <dbReference type="ChEBI" id="CHEBI:15377"/>
        <dbReference type="ChEBI" id="CHEBI:43474"/>
        <dbReference type="ChEBI" id="CHEBI:57798"/>
        <dbReference type="ChEBI" id="CHEBI:195535"/>
        <dbReference type="EC" id="3.1.3.62"/>
    </reaction>
    <physiologicalReaction direction="left-to-right" evidence="11">
        <dbReference type="Rhea" id="RHEA:77116"/>
    </physiologicalReaction>
</comment>
<comment type="subcellular location">
    <subcellularLocation>
        <location evidence="1">Membrane</location>
    </subcellularLocation>
</comment>
<dbReference type="CDD" id="cd07061">
    <property type="entry name" value="HP_HAP_like"/>
    <property type="match status" value="1"/>
</dbReference>
<dbReference type="EC" id="3.1.3.62" evidence="4"/>
<dbReference type="Proteomes" id="UP000694865">
    <property type="component" value="Unplaced"/>
</dbReference>
<dbReference type="InterPro" id="IPR000560">
    <property type="entry name" value="His_Pase_clade-2"/>
</dbReference>
<dbReference type="RefSeq" id="XP_006821711.1">
    <property type="nucleotide sequence ID" value="XM_006821648.1"/>
</dbReference>
<evidence type="ECO:0000256" key="8">
    <source>
        <dbReference type="ARBA" id="ARBA00023136"/>
    </source>
</evidence>
<evidence type="ECO:0000256" key="13">
    <source>
        <dbReference type="ARBA" id="ARBA00043832"/>
    </source>
</evidence>
<feature type="signal peptide" evidence="14">
    <location>
        <begin position="1"/>
        <end position="21"/>
    </location>
</feature>
<proteinExistence type="inferred from homology"/>
<gene>
    <name evidence="16" type="primary">LOC102806176</name>
</gene>
<comment type="catalytic activity">
    <reaction evidence="10">
        <text>1D-myo-inositol 1,2,5,6-tetrakisphosphate + H2O = 1D-myo-inositol 1,2,6-trisphosphate + phosphate</text>
        <dbReference type="Rhea" id="RHEA:77119"/>
        <dbReference type="ChEBI" id="CHEBI:15377"/>
        <dbReference type="ChEBI" id="CHEBI:43474"/>
        <dbReference type="ChEBI" id="CHEBI:195535"/>
        <dbReference type="ChEBI" id="CHEBI:195537"/>
        <dbReference type="EC" id="3.1.3.62"/>
    </reaction>
    <physiologicalReaction direction="left-to-right" evidence="10">
        <dbReference type="Rhea" id="RHEA:77120"/>
    </physiologicalReaction>
</comment>
<dbReference type="SUPFAM" id="SSF53254">
    <property type="entry name" value="Phosphoglycerate mutase-like"/>
    <property type="match status" value="1"/>
</dbReference>
<evidence type="ECO:0000256" key="3">
    <source>
        <dbReference type="ARBA" id="ARBA00012976"/>
    </source>
</evidence>
<keyword evidence="15" id="KW-1185">Reference proteome</keyword>
<dbReference type="EC" id="3.1.3.80" evidence="3"/>